<dbReference type="EMBL" id="BQNB010014785">
    <property type="protein sequence ID" value="GJT32343.1"/>
    <property type="molecule type" value="Genomic_DNA"/>
</dbReference>
<reference evidence="1" key="2">
    <citation type="submission" date="2022-01" db="EMBL/GenBank/DDBJ databases">
        <authorList>
            <person name="Yamashiro T."/>
            <person name="Shiraishi A."/>
            <person name="Satake H."/>
            <person name="Nakayama K."/>
        </authorList>
    </citation>
    <scope>NUCLEOTIDE SEQUENCE</scope>
</reference>
<reference evidence="1" key="1">
    <citation type="journal article" date="2022" name="Int. J. Mol. Sci.">
        <title>Draft Genome of Tanacetum Coccineum: Genomic Comparison of Closely Related Tanacetum-Family Plants.</title>
        <authorList>
            <person name="Yamashiro T."/>
            <person name="Shiraishi A."/>
            <person name="Nakayama K."/>
            <person name="Satake H."/>
        </authorList>
    </citation>
    <scope>NUCLEOTIDE SEQUENCE</scope>
</reference>
<evidence type="ECO:0000313" key="1">
    <source>
        <dbReference type="EMBL" id="GJT32343.1"/>
    </source>
</evidence>
<organism evidence="1 2">
    <name type="scientific">Tanacetum coccineum</name>
    <dbReference type="NCBI Taxonomy" id="301880"/>
    <lineage>
        <taxon>Eukaryota</taxon>
        <taxon>Viridiplantae</taxon>
        <taxon>Streptophyta</taxon>
        <taxon>Embryophyta</taxon>
        <taxon>Tracheophyta</taxon>
        <taxon>Spermatophyta</taxon>
        <taxon>Magnoliopsida</taxon>
        <taxon>eudicotyledons</taxon>
        <taxon>Gunneridae</taxon>
        <taxon>Pentapetalae</taxon>
        <taxon>asterids</taxon>
        <taxon>campanulids</taxon>
        <taxon>Asterales</taxon>
        <taxon>Asteraceae</taxon>
        <taxon>Asteroideae</taxon>
        <taxon>Anthemideae</taxon>
        <taxon>Anthemidinae</taxon>
        <taxon>Tanacetum</taxon>
    </lineage>
</organism>
<protein>
    <submittedName>
        <fullName evidence="1">Uncharacterized protein</fullName>
    </submittedName>
</protein>
<proteinExistence type="predicted"/>
<sequence>MGINPAVNLFWVFQIVCKQGDWFSFAKHRGMESICMNDCPSSMKLWKNKFFLIDRRTVPDYLTWRSTKSCVSDDFPTDSYDHNDVLRLCARLAKLRDVDEVVLVRSGLNSVWLNWKFMSIYDFMIISSWDDAKVVKEPHGFADSILKRGFFFVHVI</sequence>
<name>A0ABQ5D1F8_9ASTR</name>
<accession>A0ABQ5D1F8</accession>
<keyword evidence="2" id="KW-1185">Reference proteome</keyword>
<comment type="caution">
    <text evidence="1">The sequence shown here is derived from an EMBL/GenBank/DDBJ whole genome shotgun (WGS) entry which is preliminary data.</text>
</comment>
<dbReference type="Proteomes" id="UP001151760">
    <property type="component" value="Unassembled WGS sequence"/>
</dbReference>
<gene>
    <name evidence="1" type="ORF">Tco_0922762</name>
</gene>
<evidence type="ECO:0000313" key="2">
    <source>
        <dbReference type="Proteomes" id="UP001151760"/>
    </source>
</evidence>